<dbReference type="SUPFAM" id="SSF50969">
    <property type="entry name" value="YVTN repeat-like/Quinoprotein amine dehydrogenase"/>
    <property type="match status" value="1"/>
</dbReference>
<dbReference type="InterPro" id="IPR011044">
    <property type="entry name" value="Quino_amine_DH_bsu"/>
</dbReference>
<proteinExistence type="predicted"/>
<reference evidence="3" key="1">
    <citation type="journal article" date="2019" name="Int. J. Syst. Evol. Microbiol.">
        <title>The Global Catalogue of Microorganisms (GCM) 10K type strain sequencing project: providing services to taxonomists for standard genome sequencing and annotation.</title>
        <authorList>
            <consortium name="The Broad Institute Genomics Platform"/>
            <consortium name="The Broad Institute Genome Sequencing Center for Infectious Disease"/>
            <person name="Wu L."/>
            <person name="Ma J."/>
        </authorList>
    </citation>
    <scope>NUCLEOTIDE SEQUENCE [LARGE SCALE GENOMIC DNA]</scope>
    <source>
        <strain evidence="3">CCUG 53903</strain>
    </source>
</reference>
<dbReference type="RefSeq" id="WP_379516162.1">
    <property type="nucleotide sequence ID" value="NZ_JBHSPA010000027.1"/>
</dbReference>
<keyword evidence="1" id="KW-0812">Transmembrane</keyword>
<evidence type="ECO:0000256" key="1">
    <source>
        <dbReference type="SAM" id="Phobius"/>
    </source>
</evidence>
<feature type="transmembrane region" description="Helical" evidence="1">
    <location>
        <begin position="50"/>
        <end position="74"/>
    </location>
</feature>
<evidence type="ECO:0000313" key="3">
    <source>
        <dbReference type="Proteomes" id="UP001596058"/>
    </source>
</evidence>
<comment type="caution">
    <text evidence="2">The sequence shown here is derived from an EMBL/GenBank/DDBJ whole genome shotgun (WGS) entry which is preliminary data.</text>
</comment>
<sequence length="494" mass="52699">MRKVKFFWWAAVALSLWELLIEPLFAERQTVVCTSGAPLEMQPPGPLAEAAEFLGLWLTLLQPILLALIALWAIRSPARTAVSQRAVGSPPTAPGPAARLLPTTPGTAATLLPTTLGLAFALLPTALAEIEERLSPEAPFWWRECLEAQLTPPSFAVPRLVLAWLLSPATMVVLAGMAAAGIRPRLTDLRNLGTAAAAVMLAALMPGLLVGLPDNADGTPRYVVTGEGLSSYVLDLESGDPVSSLPEATRTYAIYDRIVRDKEPGNYIAAITSPSGGYFRLYRLAMGADGRVTVGERLTPTIKGTVNGLAVSSEGRIAYGRLTDEPGFGVVGTLEREWPANGYGVQWLDARTLALPSHSVPADGVAALDVGTGAIRRLPAPAEHEIYNPFLVLPGGRQLRVLGRPARTLVLHEGTRRIRTLLDLNCGHIESLALAPTGRHMLVGIDREADRMDRSPLAGLPPCGGAPSQLLRLELESGNAQIVPGKQGSWVQAW</sequence>
<gene>
    <name evidence="2" type="ORF">ACFPZ3_22485</name>
</gene>
<name>A0ABW1CMQ7_9ACTN</name>
<keyword evidence="3" id="KW-1185">Reference proteome</keyword>
<keyword evidence="1" id="KW-0472">Membrane</keyword>
<dbReference type="Proteomes" id="UP001596058">
    <property type="component" value="Unassembled WGS sequence"/>
</dbReference>
<evidence type="ECO:0000313" key="2">
    <source>
        <dbReference type="EMBL" id="MFC5826647.1"/>
    </source>
</evidence>
<accession>A0ABW1CMQ7</accession>
<dbReference type="EMBL" id="JBHSPA010000027">
    <property type="protein sequence ID" value="MFC5826647.1"/>
    <property type="molecule type" value="Genomic_DNA"/>
</dbReference>
<feature type="transmembrane region" description="Helical" evidence="1">
    <location>
        <begin position="161"/>
        <end position="180"/>
    </location>
</feature>
<feature type="transmembrane region" description="Helical" evidence="1">
    <location>
        <begin position="192"/>
        <end position="212"/>
    </location>
</feature>
<organism evidence="2 3">
    <name type="scientific">Nonomuraea insulae</name>
    <dbReference type="NCBI Taxonomy" id="1616787"/>
    <lineage>
        <taxon>Bacteria</taxon>
        <taxon>Bacillati</taxon>
        <taxon>Actinomycetota</taxon>
        <taxon>Actinomycetes</taxon>
        <taxon>Streptosporangiales</taxon>
        <taxon>Streptosporangiaceae</taxon>
        <taxon>Nonomuraea</taxon>
    </lineage>
</organism>
<keyword evidence="1" id="KW-1133">Transmembrane helix</keyword>
<feature type="transmembrane region" description="Helical" evidence="1">
    <location>
        <begin position="108"/>
        <end position="127"/>
    </location>
</feature>
<protein>
    <submittedName>
        <fullName evidence="2">Uncharacterized protein</fullName>
    </submittedName>
</protein>